<organism evidence="2 3">
    <name type="scientific">Bacteroides intestinalis</name>
    <dbReference type="NCBI Taxonomy" id="329854"/>
    <lineage>
        <taxon>Bacteria</taxon>
        <taxon>Pseudomonadati</taxon>
        <taxon>Bacteroidota</taxon>
        <taxon>Bacteroidia</taxon>
        <taxon>Bacteroidales</taxon>
        <taxon>Bacteroidaceae</taxon>
        <taxon>Bacteroides</taxon>
    </lineage>
</organism>
<evidence type="ECO:0000313" key="2">
    <source>
        <dbReference type="EMBL" id="RGT51806.1"/>
    </source>
</evidence>
<protein>
    <recommendedName>
        <fullName evidence="4">DUF1735 domain-containing protein</fullName>
    </recommendedName>
</protein>
<proteinExistence type="predicted"/>
<accession>A0AAQ0LMK7</accession>
<dbReference type="Proteomes" id="UP000284772">
    <property type="component" value="Unassembled WGS sequence"/>
</dbReference>
<dbReference type="EMBL" id="QRWT01000010">
    <property type="protein sequence ID" value="RGT51806.1"/>
    <property type="molecule type" value="Genomic_DNA"/>
</dbReference>
<gene>
    <name evidence="2" type="ORF">DWX27_11315</name>
</gene>
<evidence type="ECO:0000256" key="1">
    <source>
        <dbReference type="SAM" id="SignalP"/>
    </source>
</evidence>
<feature type="chain" id="PRO_5042886143" description="DUF1735 domain-containing protein" evidence="1">
    <location>
        <begin position="24"/>
        <end position="330"/>
    </location>
</feature>
<dbReference type="RefSeq" id="WP_115501974.1">
    <property type="nucleotide sequence ID" value="NZ_CABMMK010000002.1"/>
</dbReference>
<evidence type="ECO:0008006" key="4">
    <source>
        <dbReference type="Google" id="ProtNLM"/>
    </source>
</evidence>
<comment type="caution">
    <text evidence="2">The sequence shown here is derived from an EMBL/GenBank/DDBJ whole genome shotgun (WGS) entry which is preliminary data.</text>
</comment>
<sequence>MKTINNFFLLVLAGGLLTFSACSDDIEREPSPIVPEGCQGAAFSTINEYDYELEPEAAMEITLVVTREKSEGAATVGVEVLNNTENIFEVPATVSFADGETEAPLTLKFPNAEVGISYNYSLKFAEGDYNPYSDKTTYASGNIIRIKWNPLETVIYTDGMISTVYGVDYPMSWYVNAEYASFTDGSLRVRIKNPYCVAENIDDNGIYDGYPYLDEDNIINSNVKMQIDIDGEEAIIPALKFGAFLNSGDGQLIGGSAFGVFQGGKDKYPLGEVAYDKEGNLVSIIFGPNSLFASVESLWAEGKAGIAANPTTLFFSLESWKKYQEDSAEK</sequence>
<evidence type="ECO:0000313" key="3">
    <source>
        <dbReference type="Proteomes" id="UP000284772"/>
    </source>
</evidence>
<reference evidence="2 3" key="1">
    <citation type="submission" date="2018-08" db="EMBL/GenBank/DDBJ databases">
        <title>A genome reference for cultivated species of the human gut microbiota.</title>
        <authorList>
            <person name="Zou Y."/>
            <person name="Xue W."/>
            <person name="Luo G."/>
        </authorList>
    </citation>
    <scope>NUCLEOTIDE SEQUENCE [LARGE SCALE GENOMIC DNA]</scope>
    <source>
        <strain evidence="2 3">AF19-10AC</strain>
    </source>
</reference>
<dbReference type="AlphaFoldDB" id="A0AAQ0LMK7"/>
<feature type="signal peptide" evidence="1">
    <location>
        <begin position="1"/>
        <end position="23"/>
    </location>
</feature>
<dbReference type="PROSITE" id="PS51257">
    <property type="entry name" value="PROKAR_LIPOPROTEIN"/>
    <property type="match status" value="1"/>
</dbReference>
<keyword evidence="1" id="KW-0732">Signal</keyword>
<name>A0AAQ0LMK7_9BACE</name>